<dbReference type="EMBL" id="CP007511">
    <property type="protein sequence ID" value="AJE16392.1"/>
    <property type="molecule type" value="Genomic_DNA"/>
</dbReference>
<dbReference type="RefSeq" id="WP_043221614.1">
    <property type="nucleotide sequence ID" value="NZ_CP007511.1"/>
</dbReference>
<evidence type="ECO:0000313" key="4">
    <source>
        <dbReference type="EMBL" id="AJE16392.1"/>
    </source>
</evidence>
<evidence type="ECO:0000313" key="5">
    <source>
        <dbReference type="EMBL" id="SDM16407.1"/>
    </source>
</evidence>
<dbReference type="GeneID" id="77261320"/>
<dbReference type="InterPro" id="IPR025646">
    <property type="entry name" value="DUF4350"/>
</dbReference>
<evidence type="ECO:0000259" key="3">
    <source>
        <dbReference type="Pfam" id="PF14258"/>
    </source>
</evidence>
<accession>A0A8D3Y3M7</accession>
<gene>
    <name evidence="4" type="ORF">CL52_15620</name>
    <name evidence="5" type="ORF">SAMN05660875_102613</name>
</gene>
<reference evidence="6" key="1">
    <citation type="submission" date="2014-03" db="EMBL/GenBank/DDBJ databases">
        <title>Complete genome of Pseudomonas balearica DSM 6083T, a sewage water isolate from an enrichment with 2-methylnaphthalene.</title>
        <authorList>
            <person name="Salva-Serra F."/>
            <person name="Jaen-Luchoro D."/>
            <person name="Busquets A."/>
            <person name="Pena A."/>
            <person name="Gomila M."/>
            <person name="Bosch R."/>
            <person name="Nogales B."/>
            <person name="Garcia-Valdes E."/>
            <person name="Lalucat J."/>
            <person name="Bennasar A."/>
        </authorList>
    </citation>
    <scope>NUCLEOTIDE SEQUENCE [LARGE SCALE GENOMIC DNA]</scope>
    <source>
        <strain evidence="6">DSM 6083</strain>
    </source>
</reference>
<evidence type="ECO:0000256" key="1">
    <source>
        <dbReference type="SAM" id="MobiDB-lite"/>
    </source>
</evidence>
<organism evidence="4 6">
    <name type="scientific">Stutzerimonas balearica DSM 6083</name>
    <dbReference type="NCBI Taxonomy" id="1123016"/>
    <lineage>
        <taxon>Bacteria</taxon>
        <taxon>Pseudomonadati</taxon>
        <taxon>Pseudomonadota</taxon>
        <taxon>Gammaproteobacteria</taxon>
        <taxon>Pseudomonadales</taxon>
        <taxon>Pseudomonadaceae</taxon>
        <taxon>Stutzerimonas</taxon>
    </lineage>
</organism>
<evidence type="ECO:0000313" key="7">
    <source>
        <dbReference type="Proteomes" id="UP000182276"/>
    </source>
</evidence>
<feature type="chain" id="PRO_5034331587" description="DUF4350 domain-containing protein" evidence="2">
    <location>
        <begin position="24"/>
        <end position="389"/>
    </location>
</feature>
<dbReference type="AlphaFoldDB" id="A0A8D3Y3M7"/>
<feature type="compositionally biased region" description="Basic and acidic residues" evidence="1">
    <location>
        <begin position="136"/>
        <end position="157"/>
    </location>
</feature>
<dbReference type="Pfam" id="PF14258">
    <property type="entry name" value="DUF4350"/>
    <property type="match status" value="1"/>
</dbReference>
<feature type="region of interest" description="Disordered" evidence="1">
    <location>
        <begin position="135"/>
        <end position="157"/>
    </location>
</feature>
<keyword evidence="7" id="KW-1185">Reference proteome</keyword>
<sequence length="389" mass="43896">MKRRLPIYLALAALALLAPYVATQLQFYEQSVDKGPTAEARRNPYLAAELFLRESGIEVERFGGAGRPDQLPTQAHTLLYLADRSQLTARQSERLLQWAEHGGHLVFVAERLWDETAGRSGDLLLDGLGLQQYQSEAKDAGKGDPHADPGDPEHDPQLTRLFLQGQNRPAYLAFDTDFHLYDAGNRAHAWANSAAATHMLQLRHGQGLVTVLTDAWIWQNDRIAEYDHAWLLAYLSQNTRVTLVQRSEPTGLLDALLRHFPEALLALALLLVLGLWYLARREGPALAAPSPQRRRLQEHLYASAAFVRRRCGERALLETLQHDIAQRATHLHPGFEQLEQTARHQVLAQLSRLPLEAVEQAMRLDDARRRGAVDFTRQVESLQRLRNAL</sequence>
<dbReference type="EMBL" id="FNHO01000002">
    <property type="protein sequence ID" value="SDM16407.1"/>
    <property type="molecule type" value="Genomic_DNA"/>
</dbReference>
<dbReference type="Proteomes" id="UP000031271">
    <property type="component" value="Chromosome"/>
</dbReference>
<feature type="domain" description="DUF4350" evidence="3">
    <location>
        <begin position="39"/>
        <end position="235"/>
    </location>
</feature>
<keyword evidence="2" id="KW-0732">Signal</keyword>
<reference evidence="4 6" key="3">
    <citation type="journal article" name="Genome Announc.">
        <title>Complete Genome Sequence of Pseudomonas balearica DSM 6083T.</title>
        <authorList>
            <person name="Bennasar-Figueras A."/>
            <person name="Salva-Serra F."/>
            <person name="Jaen-Luchoro D."/>
            <person name="Segui C."/>
            <person name="Aliaga F."/>
            <person name="Busquets A."/>
            <person name="Gomila M."/>
            <person name="Moore E.R."/>
            <person name="Lalucat J."/>
        </authorList>
    </citation>
    <scope>NUCLEOTIDE SEQUENCE [LARGE SCALE GENOMIC DNA]</scope>
    <source>
        <strain evidence="6">DSM 6083</strain>
        <strain evidence="4">DSM6083</strain>
    </source>
</reference>
<dbReference type="KEGG" id="pbm:CL52_15620"/>
<dbReference type="Proteomes" id="UP000182276">
    <property type="component" value="Unassembled WGS sequence"/>
</dbReference>
<reference evidence="5 7" key="2">
    <citation type="submission" date="2016-10" db="EMBL/GenBank/DDBJ databases">
        <authorList>
            <person name="Varghese N."/>
            <person name="Submissions S."/>
        </authorList>
    </citation>
    <scope>NUCLEOTIDE SEQUENCE [LARGE SCALE GENOMIC DNA]</scope>
    <source>
        <strain evidence="5 7">DSM 6083</strain>
    </source>
</reference>
<protein>
    <recommendedName>
        <fullName evidence="3">DUF4350 domain-containing protein</fullName>
    </recommendedName>
</protein>
<name>A0A8D3Y3M7_9GAMM</name>
<feature type="signal peptide" evidence="2">
    <location>
        <begin position="1"/>
        <end position="23"/>
    </location>
</feature>
<evidence type="ECO:0000313" key="6">
    <source>
        <dbReference type="Proteomes" id="UP000031271"/>
    </source>
</evidence>
<proteinExistence type="predicted"/>
<evidence type="ECO:0000256" key="2">
    <source>
        <dbReference type="SAM" id="SignalP"/>
    </source>
</evidence>